<accession>A0A6C0P7B7</accession>
<evidence type="ECO:0000313" key="1">
    <source>
        <dbReference type="EMBL" id="QHW34275.1"/>
    </source>
</evidence>
<organism evidence="1 2">
    <name type="scientific">Paenibacillus rhizovicinus</name>
    <dbReference type="NCBI Taxonomy" id="2704463"/>
    <lineage>
        <taxon>Bacteria</taxon>
        <taxon>Bacillati</taxon>
        <taxon>Bacillota</taxon>
        <taxon>Bacilli</taxon>
        <taxon>Bacillales</taxon>
        <taxon>Paenibacillaceae</taxon>
        <taxon>Paenibacillus</taxon>
    </lineage>
</organism>
<keyword evidence="2" id="KW-1185">Reference proteome</keyword>
<dbReference type="Proteomes" id="UP000479114">
    <property type="component" value="Chromosome"/>
</dbReference>
<name>A0A6C0P7B7_9BACL</name>
<dbReference type="KEGG" id="prz:GZH47_28080"/>
<reference evidence="1 2" key="1">
    <citation type="submission" date="2020-02" db="EMBL/GenBank/DDBJ databases">
        <title>Paenibacillus sp. nov., isolated from rhizosphere soil of tomato.</title>
        <authorList>
            <person name="Weon H.-Y."/>
            <person name="Lee S.A."/>
        </authorList>
    </citation>
    <scope>NUCLEOTIDE SEQUENCE [LARGE SCALE GENOMIC DNA]</scope>
    <source>
        <strain evidence="1 2">14171R-81</strain>
    </source>
</reference>
<sequence length="84" mass="9742">MTNQKGSKESLHDIIFECKQLILKFEELYAEKSNVNTDDLHVQHQQHNEITELSDQILDDIDLIKMELHNVQKLTDGIPNDLQG</sequence>
<dbReference type="AlphaFoldDB" id="A0A6C0P7B7"/>
<evidence type="ECO:0000313" key="2">
    <source>
        <dbReference type="Proteomes" id="UP000479114"/>
    </source>
</evidence>
<gene>
    <name evidence="1" type="ORF">GZH47_28080</name>
</gene>
<dbReference type="RefSeq" id="WP_162644267.1">
    <property type="nucleotide sequence ID" value="NZ_CP048286.1"/>
</dbReference>
<proteinExistence type="predicted"/>
<dbReference type="EMBL" id="CP048286">
    <property type="protein sequence ID" value="QHW34275.1"/>
    <property type="molecule type" value="Genomic_DNA"/>
</dbReference>
<protein>
    <submittedName>
        <fullName evidence="1">Uncharacterized protein</fullName>
    </submittedName>
</protein>